<keyword evidence="3" id="KW-0443">Lipid metabolism</keyword>
<dbReference type="EMBL" id="JAINDJ010000004">
    <property type="protein sequence ID" value="KAG9449055.1"/>
    <property type="molecule type" value="Genomic_DNA"/>
</dbReference>
<keyword evidence="2" id="KW-0378">Hydrolase</keyword>
<gene>
    <name evidence="5" type="ORF">H6P81_009020</name>
</gene>
<reference evidence="5 6" key="1">
    <citation type="submission" date="2021-07" db="EMBL/GenBank/DDBJ databases">
        <title>The Aristolochia fimbriata genome: insights into angiosperm evolution, floral development and chemical biosynthesis.</title>
        <authorList>
            <person name="Jiao Y."/>
        </authorList>
    </citation>
    <scope>NUCLEOTIDE SEQUENCE [LARGE SCALE GENOMIC DNA]</scope>
    <source>
        <strain evidence="5">IBCAS-2021</strain>
        <tissue evidence="5">Leaf</tissue>
    </source>
</reference>
<feature type="chain" id="PRO_5043372603" evidence="4">
    <location>
        <begin position="21"/>
        <end position="374"/>
    </location>
</feature>
<keyword evidence="6" id="KW-1185">Reference proteome</keyword>
<evidence type="ECO:0000256" key="1">
    <source>
        <dbReference type="ARBA" id="ARBA00008668"/>
    </source>
</evidence>
<dbReference type="SUPFAM" id="SSF52266">
    <property type="entry name" value="SGNH hydrolase"/>
    <property type="match status" value="1"/>
</dbReference>
<dbReference type="Gene3D" id="3.40.50.1110">
    <property type="entry name" value="SGNH hydrolase"/>
    <property type="match status" value="1"/>
</dbReference>
<evidence type="ECO:0000256" key="4">
    <source>
        <dbReference type="SAM" id="SignalP"/>
    </source>
</evidence>
<evidence type="ECO:0000256" key="3">
    <source>
        <dbReference type="ARBA" id="ARBA00022963"/>
    </source>
</evidence>
<comment type="similarity">
    <text evidence="1">Belongs to the 'GDSL' lipolytic enzyme family.</text>
</comment>
<feature type="signal peptide" evidence="4">
    <location>
        <begin position="1"/>
        <end position="20"/>
    </location>
</feature>
<evidence type="ECO:0000313" key="5">
    <source>
        <dbReference type="EMBL" id="KAG9449055.1"/>
    </source>
</evidence>
<dbReference type="PANTHER" id="PTHR45648">
    <property type="entry name" value="GDSL LIPASE/ACYLHYDROLASE FAMILY PROTEIN (AFU_ORTHOLOGUE AFUA_4G14700)"/>
    <property type="match status" value="1"/>
</dbReference>
<comment type="caution">
    <text evidence="5">The sequence shown here is derived from an EMBL/GenBank/DDBJ whole genome shotgun (WGS) entry which is preliminary data.</text>
</comment>
<evidence type="ECO:0000256" key="2">
    <source>
        <dbReference type="ARBA" id="ARBA00022801"/>
    </source>
</evidence>
<evidence type="ECO:0000313" key="6">
    <source>
        <dbReference type="Proteomes" id="UP000825729"/>
    </source>
</evidence>
<dbReference type="Proteomes" id="UP000825729">
    <property type="component" value="Unassembled WGS sequence"/>
</dbReference>
<dbReference type="GO" id="GO:0016042">
    <property type="term" value="P:lipid catabolic process"/>
    <property type="evidence" value="ECO:0007669"/>
    <property type="project" value="UniProtKB-KW"/>
</dbReference>
<dbReference type="PANTHER" id="PTHR45648:SF141">
    <property type="entry name" value="GDSL ESTERASE_LIPASE 6"/>
    <property type="match status" value="1"/>
</dbReference>
<name>A0AAV7EJM1_ARIFI</name>
<dbReference type="InterPro" id="IPR035669">
    <property type="entry name" value="SGNH_plant_lipase-like"/>
</dbReference>
<dbReference type="CDD" id="cd01837">
    <property type="entry name" value="SGNH_plant_lipase_like"/>
    <property type="match status" value="1"/>
</dbReference>
<keyword evidence="3" id="KW-0442">Lipid degradation</keyword>
<dbReference type="InterPro" id="IPR036514">
    <property type="entry name" value="SGNH_hydro_sf"/>
</dbReference>
<keyword evidence="4" id="KW-0732">Signal</keyword>
<sequence length="374" mass="42118">MEKFSFFSLSLFLFVSSAAAAGNIQAVFTFGDSIFDAGNNHFNPNCSIQADFPPYGQSFFHHPTGRFTNGRTVTDFVSELLGIELQKPYLEVEQEIAKGNLDKLYPQNGINFASAGSGVLNDTNANFVSKSSNPFEAFFHFTKNELITITTQLQQFESLVKQNKIEKRTIERAFFFFESGSNDVFQYYFFSETDTDPKAYTEAMVEEAKRWLEQIYRLGARRISVFGLGPVGCVPARMLFTNASADACHEEMNQMAQRYNLGLERLVMGMAKQYPGLHVTYGATFDTVMMLRAQPQRFGYSNVSSACCGEGTLGGMGQCGVGEYTVCDKPDEFLFWDFFHPTEHTYSLLTKAFWGGDQKRIRPMNLKTLATTVY</sequence>
<proteinExistence type="inferred from homology"/>
<dbReference type="InterPro" id="IPR051058">
    <property type="entry name" value="GDSL_Est/Lipase"/>
</dbReference>
<protein>
    <submittedName>
        <fullName evidence="5">Uncharacterized protein</fullName>
    </submittedName>
</protein>
<accession>A0AAV7EJM1</accession>
<dbReference type="Pfam" id="PF00657">
    <property type="entry name" value="Lipase_GDSL"/>
    <property type="match status" value="1"/>
</dbReference>
<organism evidence="5 6">
    <name type="scientific">Aristolochia fimbriata</name>
    <name type="common">White veined hardy Dutchman's pipe vine</name>
    <dbReference type="NCBI Taxonomy" id="158543"/>
    <lineage>
        <taxon>Eukaryota</taxon>
        <taxon>Viridiplantae</taxon>
        <taxon>Streptophyta</taxon>
        <taxon>Embryophyta</taxon>
        <taxon>Tracheophyta</taxon>
        <taxon>Spermatophyta</taxon>
        <taxon>Magnoliopsida</taxon>
        <taxon>Magnoliidae</taxon>
        <taxon>Piperales</taxon>
        <taxon>Aristolochiaceae</taxon>
        <taxon>Aristolochia</taxon>
    </lineage>
</organism>
<dbReference type="GO" id="GO:0016788">
    <property type="term" value="F:hydrolase activity, acting on ester bonds"/>
    <property type="evidence" value="ECO:0007669"/>
    <property type="project" value="InterPro"/>
</dbReference>
<dbReference type="InterPro" id="IPR001087">
    <property type="entry name" value="GDSL"/>
</dbReference>
<dbReference type="AlphaFoldDB" id="A0AAV7EJM1"/>